<evidence type="ECO:0000313" key="2">
    <source>
        <dbReference type="Proteomes" id="UP000827976"/>
    </source>
</evidence>
<evidence type="ECO:0000313" key="1">
    <source>
        <dbReference type="EMBL" id="KAH7685255.1"/>
    </source>
</evidence>
<comment type="caution">
    <text evidence="1">The sequence shown here is derived from an EMBL/GenBank/DDBJ whole genome shotgun (WGS) entry which is preliminary data.</text>
</comment>
<protein>
    <submittedName>
        <fullName evidence="1">Glycolipid transfer protein</fullName>
    </submittedName>
</protein>
<accession>A0ACB7WB41</accession>
<keyword evidence="2" id="KW-1185">Reference proteome</keyword>
<gene>
    <name evidence="1" type="ORF">IHE45_04G027600</name>
</gene>
<dbReference type="Proteomes" id="UP000827976">
    <property type="component" value="Chromosome 4"/>
</dbReference>
<organism evidence="1 2">
    <name type="scientific">Dioscorea alata</name>
    <name type="common">Purple yam</name>
    <dbReference type="NCBI Taxonomy" id="55571"/>
    <lineage>
        <taxon>Eukaryota</taxon>
        <taxon>Viridiplantae</taxon>
        <taxon>Streptophyta</taxon>
        <taxon>Embryophyta</taxon>
        <taxon>Tracheophyta</taxon>
        <taxon>Spermatophyta</taxon>
        <taxon>Magnoliopsida</taxon>
        <taxon>Liliopsida</taxon>
        <taxon>Dioscoreales</taxon>
        <taxon>Dioscoreaceae</taxon>
        <taxon>Dioscorea</taxon>
    </lineage>
</organism>
<proteinExistence type="predicted"/>
<reference evidence="2" key="1">
    <citation type="journal article" date="2022" name="Nat. Commun.">
        <title>Chromosome evolution and the genetic basis of agronomically important traits in greater yam.</title>
        <authorList>
            <person name="Bredeson J.V."/>
            <person name="Lyons J.B."/>
            <person name="Oniyinde I.O."/>
            <person name="Okereke N.R."/>
            <person name="Kolade O."/>
            <person name="Nnabue I."/>
            <person name="Nwadili C.O."/>
            <person name="Hribova E."/>
            <person name="Parker M."/>
            <person name="Nwogha J."/>
            <person name="Shu S."/>
            <person name="Carlson J."/>
            <person name="Kariba R."/>
            <person name="Muthemba S."/>
            <person name="Knop K."/>
            <person name="Barton G.J."/>
            <person name="Sherwood A.V."/>
            <person name="Lopez-Montes A."/>
            <person name="Asiedu R."/>
            <person name="Jamnadass R."/>
            <person name="Muchugi A."/>
            <person name="Goodstein D."/>
            <person name="Egesi C.N."/>
            <person name="Featherston J."/>
            <person name="Asfaw A."/>
            <person name="Simpson G.G."/>
            <person name="Dolezel J."/>
            <person name="Hendre P.S."/>
            <person name="Van Deynze A."/>
            <person name="Kumar P.L."/>
            <person name="Obidiegwu J.E."/>
            <person name="Bhattacharjee R."/>
            <person name="Rokhsar D.S."/>
        </authorList>
    </citation>
    <scope>NUCLEOTIDE SEQUENCE [LARGE SCALE GENOMIC DNA]</scope>
    <source>
        <strain evidence="2">cv. TDa95/00328</strain>
    </source>
</reference>
<sequence length="209" mass="23961">MQRGWSEISLAVNELSLLNPNDHSKSSTLIFLGVSNLLLHILDRIGPTMTVLRQDIHTNVERLQEFYLSKSSLYSSLEEVLKKEKDEGTARKNDSCSRAILWLTRSMIFTVSLLERLIKDSESRFEQIVEEAYSTTLKPWHGWISSAAFKIAIKLIPERKEFMAVLAGKEQDHEKLKKDIKSLVLLLQPLLDEVQALLRNLNLDKIKST</sequence>
<name>A0ACB7WB41_DIOAL</name>
<dbReference type="EMBL" id="CM037014">
    <property type="protein sequence ID" value="KAH7685255.1"/>
    <property type="molecule type" value="Genomic_DNA"/>
</dbReference>